<dbReference type="PANTHER" id="PTHR24148">
    <property type="entry name" value="ANKYRIN REPEAT DOMAIN-CONTAINING PROTEIN 39 HOMOLOG-RELATED"/>
    <property type="match status" value="1"/>
</dbReference>
<dbReference type="Proteomes" id="UP000736672">
    <property type="component" value="Unassembled WGS sequence"/>
</dbReference>
<name>A0A9P9RFN6_FUSSL</name>
<sequence>MWPVNSPELGPVSSGFYNDKLRLGTFDIRVLHLHHGSGQDDIMCTLEKKLLPPTVLTPTERQNERSQQPDLDCKTLSYQWGNSRRNLRKIQCSGVGFIVTSNLYSALVHLRSPDSDITLWIDAICINQEDNKEKGNQIQRMGEIYRRSKCTIIWLGDGGFLSRAAFRACCLTARASVDQGGPDPPPLPTLTRSWDPPPILRPFLILLLLRRSYFTRTWIIQEV</sequence>
<keyword evidence="3" id="KW-1185">Reference proteome</keyword>
<proteinExistence type="predicted"/>
<protein>
    <submittedName>
        <fullName evidence="2">Heterokaryon incompatibility protein-domain-containing protein</fullName>
    </submittedName>
</protein>
<feature type="non-terminal residue" evidence="2">
    <location>
        <position position="223"/>
    </location>
</feature>
<dbReference type="EMBL" id="JAGTJS010000001">
    <property type="protein sequence ID" value="KAH7276265.1"/>
    <property type="molecule type" value="Genomic_DNA"/>
</dbReference>
<dbReference type="Pfam" id="PF06985">
    <property type="entry name" value="HET"/>
    <property type="match status" value="1"/>
</dbReference>
<accession>A0A9P9RFN6</accession>
<dbReference type="InterPro" id="IPR010730">
    <property type="entry name" value="HET"/>
</dbReference>
<organism evidence="2 3">
    <name type="scientific">Fusarium solani</name>
    <name type="common">Filamentous fungus</name>
    <dbReference type="NCBI Taxonomy" id="169388"/>
    <lineage>
        <taxon>Eukaryota</taxon>
        <taxon>Fungi</taxon>
        <taxon>Dikarya</taxon>
        <taxon>Ascomycota</taxon>
        <taxon>Pezizomycotina</taxon>
        <taxon>Sordariomycetes</taxon>
        <taxon>Hypocreomycetidae</taxon>
        <taxon>Hypocreales</taxon>
        <taxon>Nectriaceae</taxon>
        <taxon>Fusarium</taxon>
        <taxon>Fusarium solani species complex</taxon>
    </lineage>
</organism>
<dbReference type="OrthoDB" id="5416609at2759"/>
<feature type="domain" description="Heterokaryon incompatibility" evidence="1">
    <location>
        <begin position="75"/>
        <end position="222"/>
    </location>
</feature>
<reference evidence="2" key="1">
    <citation type="journal article" date="2021" name="Nat. Commun.">
        <title>Genetic determinants of endophytism in the Arabidopsis root mycobiome.</title>
        <authorList>
            <person name="Mesny F."/>
            <person name="Miyauchi S."/>
            <person name="Thiergart T."/>
            <person name="Pickel B."/>
            <person name="Atanasova L."/>
            <person name="Karlsson M."/>
            <person name="Huettel B."/>
            <person name="Barry K.W."/>
            <person name="Haridas S."/>
            <person name="Chen C."/>
            <person name="Bauer D."/>
            <person name="Andreopoulos W."/>
            <person name="Pangilinan J."/>
            <person name="LaButti K."/>
            <person name="Riley R."/>
            <person name="Lipzen A."/>
            <person name="Clum A."/>
            <person name="Drula E."/>
            <person name="Henrissat B."/>
            <person name="Kohler A."/>
            <person name="Grigoriev I.V."/>
            <person name="Martin F.M."/>
            <person name="Hacquard S."/>
        </authorList>
    </citation>
    <scope>NUCLEOTIDE SEQUENCE</scope>
    <source>
        <strain evidence="2">FSSC 5 MPI-SDFR-AT-0091</strain>
    </source>
</reference>
<dbReference type="InterPro" id="IPR052895">
    <property type="entry name" value="HetReg/Transcr_Mod"/>
</dbReference>
<comment type="caution">
    <text evidence="2">The sequence shown here is derived from an EMBL/GenBank/DDBJ whole genome shotgun (WGS) entry which is preliminary data.</text>
</comment>
<dbReference type="AlphaFoldDB" id="A0A9P9RFN6"/>
<evidence type="ECO:0000259" key="1">
    <source>
        <dbReference type="Pfam" id="PF06985"/>
    </source>
</evidence>
<gene>
    <name evidence="2" type="ORF">B0J15DRAFT_382612</name>
</gene>
<evidence type="ECO:0000313" key="2">
    <source>
        <dbReference type="EMBL" id="KAH7276265.1"/>
    </source>
</evidence>
<dbReference type="PANTHER" id="PTHR24148:SF64">
    <property type="entry name" value="HETEROKARYON INCOMPATIBILITY DOMAIN-CONTAINING PROTEIN"/>
    <property type="match status" value="1"/>
</dbReference>
<evidence type="ECO:0000313" key="3">
    <source>
        <dbReference type="Proteomes" id="UP000736672"/>
    </source>
</evidence>